<keyword evidence="7 12" id="KW-0862">Zinc</keyword>
<keyword evidence="8 12" id="KW-0238">DNA-binding</keyword>
<keyword evidence="9" id="KW-0233">DNA recombination</keyword>
<name>A0AAV1IJ54_9CHLO</name>
<evidence type="ECO:0000256" key="5">
    <source>
        <dbReference type="ARBA" id="ARBA00022763"/>
    </source>
</evidence>
<evidence type="ECO:0000259" key="14">
    <source>
        <dbReference type="Pfam" id="PF02721"/>
    </source>
</evidence>
<dbReference type="InterPro" id="IPR031657">
    <property type="entry name" value="REPA_OB_2"/>
</dbReference>
<evidence type="ECO:0000256" key="4">
    <source>
        <dbReference type="ARBA" id="ARBA00022723"/>
    </source>
</evidence>
<keyword evidence="5" id="KW-0227">DNA damage</keyword>
<evidence type="ECO:0000256" key="12">
    <source>
        <dbReference type="RuleBase" id="RU364130"/>
    </source>
</evidence>
<dbReference type="FunFam" id="2.40.50.140:FF:000041">
    <property type="entry name" value="Replication protein A subunit"/>
    <property type="match status" value="1"/>
</dbReference>
<dbReference type="FunFam" id="2.40.50.140:FF:000090">
    <property type="entry name" value="Replication protein A subunit"/>
    <property type="match status" value="1"/>
</dbReference>
<dbReference type="InterPro" id="IPR003871">
    <property type="entry name" value="RFA1B/D_OB_1st"/>
</dbReference>
<dbReference type="InterPro" id="IPR007199">
    <property type="entry name" value="Rep_factor-A_N"/>
</dbReference>
<dbReference type="FunFam" id="2.40.50.140:FF:000064">
    <property type="entry name" value="Replication protein A subunit"/>
    <property type="match status" value="1"/>
</dbReference>
<comment type="similarity">
    <text evidence="2 12">Belongs to the replication factor A protein 1 family.</text>
</comment>
<gene>
    <name evidence="18" type="ORF">CVIRNUC_009926</name>
</gene>
<dbReference type="InterPro" id="IPR012340">
    <property type="entry name" value="NA-bd_OB-fold"/>
</dbReference>
<evidence type="ECO:0000313" key="19">
    <source>
        <dbReference type="Proteomes" id="UP001314263"/>
    </source>
</evidence>
<dbReference type="InterPro" id="IPR047192">
    <property type="entry name" value="Euk_RPA1_DBD_C"/>
</dbReference>
<keyword evidence="11 12" id="KW-0539">Nucleus</keyword>
<dbReference type="GO" id="GO:0005634">
    <property type="term" value="C:nucleus"/>
    <property type="evidence" value="ECO:0007669"/>
    <property type="project" value="UniProtKB-SubCell"/>
</dbReference>
<dbReference type="Pfam" id="PF02721">
    <property type="entry name" value="DUF223"/>
    <property type="match status" value="1"/>
</dbReference>
<dbReference type="Gene3D" id="2.40.50.140">
    <property type="entry name" value="Nucleic acid-binding proteins"/>
    <property type="match status" value="4"/>
</dbReference>
<dbReference type="Pfam" id="PF08646">
    <property type="entry name" value="Rep_fac-A_C"/>
    <property type="match status" value="1"/>
</dbReference>
<feature type="compositionally biased region" description="Polar residues" evidence="13">
    <location>
        <begin position="142"/>
        <end position="160"/>
    </location>
</feature>
<evidence type="ECO:0000259" key="17">
    <source>
        <dbReference type="Pfam" id="PF16900"/>
    </source>
</evidence>
<dbReference type="CDD" id="cd04475">
    <property type="entry name" value="RPA1_DBD_B"/>
    <property type="match status" value="1"/>
</dbReference>
<feature type="domain" description="Replication protein A 70 kDa DNA-binding subunit B/D first OB fold" evidence="14">
    <location>
        <begin position="177"/>
        <end position="271"/>
    </location>
</feature>
<evidence type="ECO:0000256" key="8">
    <source>
        <dbReference type="ARBA" id="ARBA00023125"/>
    </source>
</evidence>
<dbReference type="GO" id="GO:0006310">
    <property type="term" value="P:DNA recombination"/>
    <property type="evidence" value="ECO:0007669"/>
    <property type="project" value="UniProtKB-KW"/>
</dbReference>
<comment type="function">
    <text evidence="12">Component of the replication protein A complex (RPA) required for DNA recombination, repair and replication. The activity of RPA is mediated by single-stranded DNA binding and protein interactions. Probably involved in repair of double-strand DNA breaks (DSBs) induced by genotoxic stresses.</text>
</comment>
<evidence type="ECO:0000313" key="18">
    <source>
        <dbReference type="EMBL" id="CAK0786712.1"/>
    </source>
</evidence>
<comment type="subunit">
    <text evidence="12">Heterotrimer of RPA1, RPA2 and RPA3 (canonical replication protein A complex).</text>
</comment>
<reference evidence="18 19" key="1">
    <citation type="submission" date="2023-10" db="EMBL/GenBank/DDBJ databases">
        <authorList>
            <person name="Maclean D."/>
            <person name="Macfadyen A."/>
        </authorList>
    </citation>
    <scope>NUCLEOTIDE SEQUENCE [LARGE SCALE GENOMIC DNA]</scope>
</reference>
<keyword evidence="19" id="KW-1185">Reference proteome</keyword>
<dbReference type="GO" id="GO:0008270">
    <property type="term" value="F:zinc ion binding"/>
    <property type="evidence" value="ECO:0007669"/>
    <property type="project" value="UniProtKB-KW"/>
</dbReference>
<evidence type="ECO:0000256" key="3">
    <source>
        <dbReference type="ARBA" id="ARBA00022705"/>
    </source>
</evidence>
<dbReference type="SUPFAM" id="SSF50249">
    <property type="entry name" value="Nucleic acid-binding proteins"/>
    <property type="match status" value="4"/>
</dbReference>
<dbReference type="Pfam" id="PF16900">
    <property type="entry name" value="REPA_OB_2"/>
    <property type="match status" value="1"/>
</dbReference>
<organism evidence="18 19">
    <name type="scientific">Coccomyxa viridis</name>
    <dbReference type="NCBI Taxonomy" id="1274662"/>
    <lineage>
        <taxon>Eukaryota</taxon>
        <taxon>Viridiplantae</taxon>
        <taxon>Chlorophyta</taxon>
        <taxon>core chlorophytes</taxon>
        <taxon>Trebouxiophyceae</taxon>
        <taxon>Trebouxiophyceae incertae sedis</taxon>
        <taxon>Coccomyxaceae</taxon>
        <taxon>Coccomyxa</taxon>
    </lineage>
</organism>
<dbReference type="PANTHER" id="PTHR47165:SF4">
    <property type="entry name" value="OS03G0429900 PROTEIN"/>
    <property type="match status" value="1"/>
</dbReference>
<feature type="domain" description="Replication protein A OB" evidence="17">
    <location>
        <begin position="305"/>
        <end position="399"/>
    </location>
</feature>
<evidence type="ECO:0000256" key="6">
    <source>
        <dbReference type="ARBA" id="ARBA00022771"/>
    </source>
</evidence>
<evidence type="ECO:0000256" key="1">
    <source>
        <dbReference type="ARBA" id="ARBA00004123"/>
    </source>
</evidence>
<evidence type="ECO:0000256" key="9">
    <source>
        <dbReference type="ARBA" id="ARBA00023172"/>
    </source>
</evidence>
<protein>
    <recommendedName>
        <fullName evidence="12">Replication protein A subunit</fullName>
    </recommendedName>
</protein>
<comment type="caution">
    <text evidence="18">The sequence shown here is derived from an EMBL/GenBank/DDBJ whole genome shotgun (WGS) entry which is preliminary data.</text>
</comment>
<feature type="region of interest" description="Disordered" evidence="13">
    <location>
        <begin position="116"/>
        <end position="160"/>
    </location>
</feature>
<keyword evidence="6 12" id="KW-0863">Zinc-finger</keyword>
<dbReference type="Proteomes" id="UP001314263">
    <property type="component" value="Unassembled WGS sequence"/>
</dbReference>
<dbReference type="PANTHER" id="PTHR47165">
    <property type="entry name" value="OS03G0429900 PROTEIN"/>
    <property type="match status" value="1"/>
</dbReference>
<evidence type="ECO:0000256" key="7">
    <source>
        <dbReference type="ARBA" id="ARBA00022833"/>
    </source>
</evidence>
<dbReference type="NCBIfam" id="TIGR00617">
    <property type="entry name" value="rpa1"/>
    <property type="match status" value="1"/>
</dbReference>
<evidence type="ECO:0000256" key="11">
    <source>
        <dbReference type="ARBA" id="ARBA00023242"/>
    </source>
</evidence>
<dbReference type="EMBL" id="CAUYUE010000015">
    <property type="protein sequence ID" value="CAK0786712.1"/>
    <property type="molecule type" value="Genomic_DNA"/>
</dbReference>
<comment type="subcellular location">
    <subcellularLocation>
        <location evidence="1 12">Nucleus</location>
    </subcellularLocation>
</comment>
<feature type="domain" description="Replication factor A C-terminal" evidence="16">
    <location>
        <begin position="461"/>
        <end position="605"/>
    </location>
</feature>
<dbReference type="GO" id="GO:0006260">
    <property type="term" value="P:DNA replication"/>
    <property type="evidence" value="ECO:0007669"/>
    <property type="project" value="UniProtKB-KW"/>
</dbReference>
<dbReference type="CDD" id="cd04474">
    <property type="entry name" value="RPA1_DBD_A"/>
    <property type="match status" value="1"/>
</dbReference>
<dbReference type="CDD" id="cd04476">
    <property type="entry name" value="RPA1_DBD_C"/>
    <property type="match status" value="1"/>
</dbReference>
<accession>A0AAV1IJ54</accession>
<feature type="compositionally biased region" description="Low complexity" evidence="13">
    <location>
        <begin position="121"/>
        <end position="141"/>
    </location>
</feature>
<evidence type="ECO:0000259" key="16">
    <source>
        <dbReference type="Pfam" id="PF08646"/>
    </source>
</evidence>
<dbReference type="InterPro" id="IPR013955">
    <property type="entry name" value="Rep_factor-A_C"/>
</dbReference>
<dbReference type="InterPro" id="IPR004591">
    <property type="entry name" value="Rfa1"/>
</dbReference>
<evidence type="ECO:0000256" key="13">
    <source>
        <dbReference type="SAM" id="MobiDB-lite"/>
    </source>
</evidence>
<proteinExistence type="inferred from homology"/>
<sequence>MSLSQGAIEGIKKGDIANEPVTLKVTNLEALGTGNKRYKCRISDGSSSMEAVLGSEAAKLAAEGSLQEGGVLSAQDYVLNIINSVQKLFITCCSVLESGQALVAVKTEDAGAAVKAEEAPAVKPEPGSATPAAASGSGLTARAQQPPTTPASQLKSNGSMMASPFVNRSARKACQPICALNPYSNDWTIRAKVASKGPLRHYDKNGQTHSVGSLDVVDDQGTTIEITLWRGIADKFYDHIEEGQVYYFRRGAVKLSQGKFKSARNDYVISMDTGSDIEQAVDQDSGKMQARLKYIAIEQLVHYAGKKVLVDVLGVVTSVGTMRSIKRKNDGTEFFCRDITVADAGGHTVGLTLWGESAEVQGAELEQSEDAIISISNCRVGEFNGVSLSSGARSALAINPESAQAEALRSWWDAEGRTAALTPLSNEQRQSGGRGPQERLTLAQLIVPKEDLPPADAKPQWHTLTATVAQIDPNQSMYYEACPDNSRKVTKQEEGWYCEYDSKVYPAMVRRYVMLAKCTDATAELSISIFNEQAEQVLGMTADELAALKEGSGVEAYEAVLKRAQWKEWQMRVQSKSQLYQDQLRQRVSVNSLKPLNFTDESRHLIAQIEKLTTSA</sequence>
<dbReference type="GO" id="GO:0006281">
    <property type="term" value="P:DNA repair"/>
    <property type="evidence" value="ECO:0007669"/>
    <property type="project" value="UniProtKB-KW"/>
</dbReference>
<dbReference type="AlphaFoldDB" id="A0AAV1IJ54"/>
<dbReference type="Pfam" id="PF04057">
    <property type="entry name" value="Rep-A_N"/>
    <property type="match status" value="1"/>
</dbReference>
<evidence type="ECO:0000256" key="2">
    <source>
        <dbReference type="ARBA" id="ARBA00005690"/>
    </source>
</evidence>
<feature type="domain" description="Replication factor-A protein 1 N-terminal" evidence="15">
    <location>
        <begin position="3"/>
        <end position="96"/>
    </location>
</feature>
<keyword evidence="10" id="KW-0234">DNA repair</keyword>
<evidence type="ECO:0000256" key="10">
    <source>
        <dbReference type="ARBA" id="ARBA00023204"/>
    </source>
</evidence>
<keyword evidence="3 12" id="KW-0235">DNA replication</keyword>
<dbReference type="GO" id="GO:0003677">
    <property type="term" value="F:DNA binding"/>
    <property type="evidence" value="ECO:0007669"/>
    <property type="project" value="UniProtKB-KW"/>
</dbReference>
<evidence type="ECO:0000259" key="15">
    <source>
        <dbReference type="Pfam" id="PF04057"/>
    </source>
</evidence>
<keyword evidence="4 12" id="KW-0479">Metal-binding</keyword>